<protein>
    <submittedName>
        <fullName evidence="2">Uncharacterized protein</fullName>
    </submittedName>
</protein>
<evidence type="ECO:0000313" key="3">
    <source>
        <dbReference type="Proteomes" id="UP000292583"/>
    </source>
</evidence>
<keyword evidence="1" id="KW-0472">Membrane</keyword>
<feature type="transmembrane region" description="Helical" evidence="1">
    <location>
        <begin position="35"/>
        <end position="56"/>
    </location>
</feature>
<dbReference type="EMBL" id="QPGR01000007">
    <property type="protein sequence ID" value="TBR81057.1"/>
    <property type="molecule type" value="Genomic_DNA"/>
</dbReference>
<gene>
    <name evidence="2" type="ORF">DU473_04420</name>
</gene>
<keyword evidence="3" id="KW-1185">Reference proteome</keyword>
<dbReference type="RefSeq" id="WP_131186606.1">
    <property type="nucleotide sequence ID" value="NZ_QPGR01000007.1"/>
</dbReference>
<organism evidence="2 3">
    <name type="scientific">Campylobacter novaezeelandiae</name>
    <dbReference type="NCBI Taxonomy" id="2267891"/>
    <lineage>
        <taxon>Bacteria</taxon>
        <taxon>Pseudomonadati</taxon>
        <taxon>Campylobacterota</taxon>
        <taxon>Epsilonproteobacteria</taxon>
        <taxon>Campylobacterales</taxon>
        <taxon>Campylobacteraceae</taxon>
        <taxon>Campylobacter</taxon>
    </lineage>
</organism>
<accession>A0A4Q9JW40</accession>
<keyword evidence="1" id="KW-1133">Transmembrane helix</keyword>
<reference evidence="2 3" key="1">
    <citation type="submission" date="2018-07" db="EMBL/GenBank/DDBJ databases">
        <title>Campylobacter zealandensis sp. nov., isolated from birds and water in New Zealand.</title>
        <authorList>
            <person name="Wilkinson D.A."/>
            <person name="Biggs P.J."/>
            <person name="French N.P."/>
            <person name="Midwinter A.C."/>
        </authorList>
    </citation>
    <scope>NUCLEOTIDE SEQUENCE [LARGE SCALE GENOMIC DNA]</scope>
    <source>
        <strain evidence="2 3">B423b</strain>
    </source>
</reference>
<dbReference type="Proteomes" id="UP000292583">
    <property type="component" value="Unassembled WGS sequence"/>
</dbReference>
<feature type="transmembrane region" description="Helical" evidence="1">
    <location>
        <begin position="107"/>
        <end position="128"/>
    </location>
</feature>
<evidence type="ECO:0000313" key="2">
    <source>
        <dbReference type="EMBL" id="TBR81057.1"/>
    </source>
</evidence>
<evidence type="ECO:0000256" key="1">
    <source>
        <dbReference type="SAM" id="Phobius"/>
    </source>
</evidence>
<feature type="transmembrane region" description="Helical" evidence="1">
    <location>
        <begin position="134"/>
        <end position="158"/>
    </location>
</feature>
<dbReference type="AlphaFoldDB" id="A0A4Q9JW40"/>
<proteinExistence type="predicted"/>
<comment type="caution">
    <text evidence="2">The sequence shown here is derived from an EMBL/GenBank/DDBJ whole genome shotgun (WGS) entry which is preliminary data.</text>
</comment>
<name>A0A4Q9JW40_9BACT</name>
<sequence>MKTKDKKKLFLLFIIAHIFFYGFLFFIHSLNQKNIISFEIAFFSSLLIIIISYFNYQKNIIKNTNKYQFYQMPNIFIKNYKKDQKIIKFKKANDDLDLNFKDKIKNFTLFFTLFKLLAYGILVAGFLFLNRKGIFSVFAYLGGISALLLCIIIFALCVKYEFNKNN</sequence>
<feature type="transmembrane region" description="Helical" evidence="1">
    <location>
        <begin position="9"/>
        <end position="29"/>
    </location>
</feature>
<keyword evidence="1" id="KW-0812">Transmembrane</keyword>